<sequence>MTRLAAVLCVLAVPTAADLSCRLTDSTCLTDCAKTSVRFSIDASQFVAPQDPSDPPRRQVSDVTMGDRRFNAQAIMMDGGIVGFHRDAGETARALMIVQADGSTRLTLEPENQTLIGTCITTD</sequence>
<evidence type="ECO:0000256" key="1">
    <source>
        <dbReference type="SAM" id="SignalP"/>
    </source>
</evidence>
<evidence type="ECO:0000313" key="3">
    <source>
        <dbReference type="Proteomes" id="UP000004688"/>
    </source>
</evidence>
<reference evidence="2 3" key="1">
    <citation type="journal article" date="2013" name="PLoS ONE">
        <title>Poles Apart: Arctic and Antarctic Octadecabacter strains Share High Genome Plasticity and a New Type of Xanthorhodopsin.</title>
        <authorList>
            <person name="Vollmers J."/>
            <person name="Voget S."/>
            <person name="Dietrich S."/>
            <person name="Gollnow K."/>
            <person name="Smits M."/>
            <person name="Meyer K."/>
            <person name="Brinkhoff T."/>
            <person name="Simon M."/>
            <person name="Daniel R."/>
        </authorList>
    </citation>
    <scope>NUCLEOTIDE SEQUENCE [LARGE SCALE GENOMIC DNA]</scope>
    <source>
        <strain evidence="2 3">238</strain>
    </source>
</reference>
<keyword evidence="3" id="KW-1185">Reference proteome</keyword>
<dbReference type="KEGG" id="oar:OA238_c19280"/>
<keyword evidence="1" id="KW-0732">Signal</keyword>
<dbReference type="Proteomes" id="UP000004688">
    <property type="component" value="Chromosome"/>
</dbReference>
<dbReference type="EMBL" id="CP003742">
    <property type="protein sequence ID" value="AGI72033.1"/>
    <property type="molecule type" value="Genomic_DNA"/>
</dbReference>
<dbReference type="STRING" id="391616.OA238_c19280"/>
<dbReference type="OrthoDB" id="7651937at2"/>
<feature type="chain" id="PRO_5004102226" description="C-type lysozyme inhibitor domain-containing protein" evidence="1">
    <location>
        <begin position="20"/>
        <end position="123"/>
    </location>
</feature>
<evidence type="ECO:0000313" key="2">
    <source>
        <dbReference type="EMBL" id="AGI72033.1"/>
    </source>
</evidence>
<accession>M9RJT6</accession>
<dbReference type="RefSeq" id="WP_015495160.1">
    <property type="nucleotide sequence ID" value="NC_020908.1"/>
</dbReference>
<protein>
    <recommendedName>
        <fullName evidence="4">C-type lysozyme inhibitor domain-containing protein</fullName>
    </recommendedName>
</protein>
<organism evidence="2 3">
    <name type="scientific">Octadecabacter arcticus 238</name>
    <dbReference type="NCBI Taxonomy" id="391616"/>
    <lineage>
        <taxon>Bacteria</taxon>
        <taxon>Pseudomonadati</taxon>
        <taxon>Pseudomonadota</taxon>
        <taxon>Alphaproteobacteria</taxon>
        <taxon>Rhodobacterales</taxon>
        <taxon>Roseobacteraceae</taxon>
        <taxon>Octadecabacter</taxon>
    </lineage>
</organism>
<name>M9RJT6_9RHOB</name>
<feature type="signal peptide" evidence="1">
    <location>
        <begin position="1"/>
        <end position="19"/>
    </location>
</feature>
<proteinExistence type="predicted"/>
<dbReference type="AlphaFoldDB" id="M9RJT6"/>
<evidence type="ECO:0008006" key="4">
    <source>
        <dbReference type="Google" id="ProtNLM"/>
    </source>
</evidence>
<gene>
    <name evidence="2" type="ORF">OA238_c19280</name>
</gene>
<dbReference type="HOGENOM" id="CLU_2035634_0_0_5"/>